<feature type="transmembrane region" description="Helical" evidence="2">
    <location>
        <begin position="1982"/>
        <end position="2003"/>
    </location>
</feature>
<dbReference type="SUPFAM" id="SSF51126">
    <property type="entry name" value="Pectin lyase-like"/>
    <property type="match status" value="1"/>
</dbReference>
<feature type="transmembrane region" description="Helical" evidence="2">
    <location>
        <begin position="1926"/>
        <end position="1946"/>
    </location>
</feature>
<dbReference type="SUPFAM" id="SSF49899">
    <property type="entry name" value="Concanavalin A-like lectins/glucanases"/>
    <property type="match status" value="1"/>
</dbReference>
<evidence type="ECO:0000313" key="4">
    <source>
        <dbReference type="EMBL" id="KNC45909.1"/>
    </source>
</evidence>
<feature type="transmembrane region" description="Helical" evidence="2">
    <location>
        <begin position="1873"/>
        <end position="1899"/>
    </location>
</feature>
<feature type="transmembrane region" description="Helical" evidence="2">
    <location>
        <begin position="1824"/>
        <end position="1840"/>
    </location>
</feature>
<dbReference type="GeneID" id="25559855"/>
<dbReference type="RefSeq" id="XP_013762897.1">
    <property type="nucleotide sequence ID" value="XM_013907443.1"/>
</dbReference>
<reference evidence="4 5" key="1">
    <citation type="submission" date="2010-05" db="EMBL/GenBank/DDBJ databases">
        <title>The Genome Sequence of Thecamonas trahens ATCC 50062.</title>
        <authorList>
            <consortium name="The Broad Institute Genome Sequencing Platform"/>
            <person name="Russ C."/>
            <person name="Cuomo C."/>
            <person name="Shea T."/>
            <person name="Young S.K."/>
            <person name="Zeng Q."/>
            <person name="Koehrsen M."/>
            <person name="Haas B."/>
            <person name="Borodovsky M."/>
            <person name="Guigo R."/>
            <person name="Alvarado L."/>
            <person name="Berlin A."/>
            <person name="Bochicchio J."/>
            <person name="Borenstein D."/>
            <person name="Chapman S."/>
            <person name="Chen Z."/>
            <person name="Freedman E."/>
            <person name="Gellesch M."/>
            <person name="Goldberg J."/>
            <person name="Griggs A."/>
            <person name="Gujja S."/>
            <person name="Heilman E."/>
            <person name="Heiman D."/>
            <person name="Hepburn T."/>
            <person name="Howarth C."/>
            <person name="Jen D."/>
            <person name="Larson L."/>
            <person name="Mehta T."/>
            <person name="Park D."/>
            <person name="Pearson M."/>
            <person name="Roberts A."/>
            <person name="Saif S."/>
            <person name="Shenoy N."/>
            <person name="Sisk P."/>
            <person name="Stolte C."/>
            <person name="Sykes S."/>
            <person name="Thomson T."/>
            <person name="Walk T."/>
            <person name="White J."/>
            <person name="Yandava C."/>
            <person name="Burger G."/>
            <person name="Gray M.W."/>
            <person name="Holland P.W.H."/>
            <person name="King N."/>
            <person name="Lang F.B.F."/>
            <person name="Roger A.J."/>
            <person name="Ruiz-Trillo I."/>
            <person name="Lander E."/>
            <person name="Nusbaum C."/>
        </authorList>
    </citation>
    <scope>NUCLEOTIDE SEQUENCE [LARGE SCALE GENOMIC DNA]</scope>
    <source>
        <strain evidence="4 5">ATCC 50062</strain>
    </source>
</reference>
<organism evidence="4 5">
    <name type="scientific">Thecamonas trahens ATCC 50062</name>
    <dbReference type="NCBI Taxonomy" id="461836"/>
    <lineage>
        <taxon>Eukaryota</taxon>
        <taxon>Apusozoa</taxon>
        <taxon>Apusomonadida</taxon>
        <taxon>Apusomonadidae</taxon>
        <taxon>Thecamonas</taxon>
    </lineage>
</organism>
<dbReference type="InterPro" id="IPR013320">
    <property type="entry name" value="ConA-like_dom_sf"/>
</dbReference>
<dbReference type="Pfam" id="PF13385">
    <property type="entry name" value="Laminin_G_3"/>
    <property type="match status" value="1"/>
</dbReference>
<keyword evidence="1 3" id="KW-0732">Signal</keyword>
<dbReference type="Pfam" id="PF13517">
    <property type="entry name" value="FG-GAP_3"/>
    <property type="match status" value="1"/>
</dbReference>
<feature type="chain" id="PRO_5005537030" description="Tyrosine-protein kinase ephrin type A/B receptor-like domain-containing protein" evidence="3">
    <location>
        <begin position="34"/>
        <end position="2114"/>
    </location>
</feature>
<keyword evidence="5" id="KW-1185">Reference proteome</keyword>
<evidence type="ECO:0000256" key="1">
    <source>
        <dbReference type="ARBA" id="ARBA00022729"/>
    </source>
</evidence>
<dbReference type="Gene3D" id="2.60.120.200">
    <property type="match status" value="1"/>
</dbReference>
<feature type="transmembrane region" description="Helical" evidence="2">
    <location>
        <begin position="1723"/>
        <end position="1742"/>
    </location>
</feature>
<feature type="signal peptide" evidence="3">
    <location>
        <begin position="1"/>
        <end position="33"/>
    </location>
</feature>
<dbReference type="InterPro" id="IPR028994">
    <property type="entry name" value="Integrin_alpha_N"/>
</dbReference>
<accession>A0A0L0D0K5</accession>
<dbReference type="EMBL" id="GL349433">
    <property type="protein sequence ID" value="KNC45909.1"/>
    <property type="molecule type" value="Genomic_DNA"/>
</dbReference>
<evidence type="ECO:0000256" key="3">
    <source>
        <dbReference type="SAM" id="SignalP"/>
    </source>
</evidence>
<keyword evidence="2" id="KW-1133">Transmembrane helix</keyword>
<keyword evidence="2" id="KW-0812">Transmembrane</keyword>
<dbReference type="InterPro" id="IPR011050">
    <property type="entry name" value="Pectin_lyase_fold/virulence"/>
</dbReference>
<dbReference type="Gene3D" id="2.130.10.130">
    <property type="entry name" value="Integrin alpha, N-terminal"/>
    <property type="match status" value="1"/>
</dbReference>
<evidence type="ECO:0000313" key="5">
    <source>
        <dbReference type="Proteomes" id="UP000054408"/>
    </source>
</evidence>
<proteinExistence type="predicted"/>
<evidence type="ECO:0000256" key="2">
    <source>
        <dbReference type="SAM" id="Phobius"/>
    </source>
</evidence>
<feature type="transmembrane region" description="Helical" evidence="2">
    <location>
        <begin position="1779"/>
        <end position="1803"/>
    </location>
</feature>
<dbReference type="InterPro" id="IPR013517">
    <property type="entry name" value="FG-GAP"/>
</dbReference>
<gene>
    <name evidence="4" type="ORF">AMSG_00023</name>
</gene>
<keyword evidence="2" id="KW-0472">Membrane</keyword>
<evidence type="ECO:0008006" key="6">
    <source>
        <dbReference type="Google" id="ProtNLM"/>
    </source>
</evidence>
<protein>
    <recommendedName>
        <fullName evidence="6">Tyrosine-protein kinase ephrin type A/B receptor-like domain-containing protein</fullName>
    </recommendedName>
</protein>
<dbReference type="SUPFAM" id="SSF69318">
    <property type="entry name" value="Integrin alpha N-terminal domain"/>
    <property type="match status" value="2"/>
</dbReference>
<dbReference type="PANTHER" id="PTHR11319">
    <property type="entry name" value="G PROTEIN-COUPLED RECEPTOR-RELATED"/>
    <property type="match status" value="1"/>
</dbReference>
<dbReference type="PANTHER" id="PTHR11319:SF35">
    <property type="entry name" value="OUTER MEMBRANE PROTEIN PMPC-RELATED"/>
    <property type="match status" value="1"/>
</dbReference>
<dbReference type="Proteomes" id="UP000054408">
    <property type="component" value="Unassembled WGS sequence"/>
</dbReference>
<feature type="transmembrane region" description="Helical" evidence="2">
    <location>
        <begin position="2009"/>
        <end position="2035"/>
    </location>
</feature>
<feature type="transmembrane region" description="Helical" evidence="2">
    <location>
        <begin position="1952"/>
        <end position="1970"/>
    </location>
</feature>
<name>A0A0L0D0K5_THETB</name>
<sequence>MVGQVRFCRLLHLSAALIIVITLVALLAQRADAALDMTAFPAYYNTFTASGISLPAGNFTIEFWYKAYDKGAAQHLVSYCRSNNNNMLLWGITGFNRCIFAMGGLSFTPYACPADGSWHHVAIVFRATPLPKAEMWIDTVAVAGPGDVPSFSADSLKFVFGNDQDLSTCVTNNQNQAASAVMDEYRVWSVAMNATAIAAAAAGPTPAPTPNLVTYYAFEPGDISGSTLTPTAGLGPSMGAGSVPPVQAPVSPFVTAAPAPAQSHLPPVLAPSVVPTTGAGNIHGCSLRDLDGDGRIDVMYALWGMTAATSVSYVLGDGNMAFSPPVAVSSADRITSLALADLTGDGVLDLLVANDGDGHANVYIGTSSPGNMSFALAPYFLGTGSATGTSVSIIATVPDLDADAVADAIYISSDLQTIGWVSFASGSPTPTSIVTVSSTESLYFGSSSANYATDRQVMLDLNNDGLLDLLYIHSSSNWWRLSAVLRLAGPGVNFDTGSPLVIVPGAVRFWLGDLDGDGATDIFTIFQQIWDIWTVNGDSTVSYFTSIDQGSTDAVENIAILDVDGNGLLDVAFGTRVLGSALRLALQVTPLAFAPGDVYGTMFAAQTKCLVSGVFQDDGVPQLLFGAANTGGLPAIGEMAMWRTGPVPQHVAAPVIASTASSWCASGTLPETLVADLTHDSHLDVLLVCHADASTILVAANGFGAFLPALVRTSPPSAAALAAAGIADVNADGFLDVITASVDGTIAVSPHVDVLGGSPLPAPHTVDVSGLAGSLVAMVLVDANGDGDVDVIVGGSSGLVLVPSAGDAPAGPLLPPLVLSLSTVGVRLLVVGDLRGVGVSVDLVWIDSTANTLRVATLDPAPASADAVYLASPAIPLPSDAAAIACGALDSNAIDDIVIAVTSGDIVAVYDGGTGPTSTLFAGWGDVVDLTVVSTASGSGHVLLASANSTAWLTAWPTYLRYPVPAVAGAGPSALLDDFDADGLPDLVRVGNASLVMVRGQSSLSFRDLATSRLPPECGGVAGSWACTTARMARLSSGSVLHLAPVPPGGSRCARGRQGPGYPLFARAITLRDGRIECTSGGVLGKLVNSAIVTIDSVIMSSGARHAPVLEASDAGAALVVGNGASLYLSHSRMTGFAARDSTSVSKSTSALQGGAVHALGGLIVSNTTFEECEAAQLGGAVAVVGSAAWATFTDTTFAQNAVTSAAGPGTSGGGAIGASQAGLSCTRCVFDSNVATGLASGGGAVALRGTTTSASFSDSTFVGNSAPAGYGGAVLTEFDGVALTITFHMCVFNDSGALAVTFGGATLPDVPPLSTTSPLTTTSSQAHFSMSVIGSSSARYGGVALSCGAIVDMMGADMTSATVSYSGAGGIWFQCLPLTATAAVNMGPSPGGGTLATASPSYGPIFARLGVPLGLAAGMFSTLDAFGQPVADAAAYVELVVGLPASLTATQASWDAEVGGYSLRRVALEIQGGYWSEVGKPVTVMAQLSSGASLSVPVVVTACPIGYGATTEDEELPLSCVLCPTGTESTEVSLAPCRIVPTCTGTGFPIDGECVSCPANTVRLAGPNVTAGTTPPCVCATGFWNVDNAADVACEECPNGAQCPGGSGSAAAPYARPGFFRIATGSYAECTVPNACVGHSVCAPEYRPGSLLCKDCGENAYRQQDGTCRTCPNAASSLLALLIGVVVLAAIVAVVLSMLAVSLFQKRQQDMAASSGARVPHTLSLTVIFLQVLGILARAPFNWPEPPVKQILEAANVANVDLTFFAVDCSLPSFVIRYLINMLLPFAFGAFFVIFVVAVKYVPGLGCCCMRGVDRSRIQIKDILLWAVFTFGPLVYIPLSRSTLVFFDCTLYPDGKWYLDAEPSEECFAPTWLGVLPIALCGLVVYVIALPALFTIILHRWRRELDAPLVILRYGSLYSVFRKHYYYAGVPLMFKRLLIVIFSVFASNLQIILFSGLLAVFVTSMLVLTKHSPYLYHPLNVIEIKLDLSIVALLVGGLLFWMNEFPNTATYVVFAVLAVLVIAFAVITLLLGLFRELMYFSSRISRVSGAEAQNTTIRDQVFIDIAKKHLPDLSPGVRNALDELAAQASKPVATPSGDPSGDIEMYATPAPHV</sequence>
<feature type="transmembrane region" description="Helical" evidence="2">
    <location>
        <begin position="1679"/>
        <end position="1702"/>
    </location>
</feature>